<dbReference type="RefSeq" id="WP_098324134.1">
    <property type="nucleotide sequence ID" value="NZ_NTXW01000044.1"/>
</dbReference>
<dbReference type="AlphaFoldDB" id="A0A9X6UIK8"/>
<accession>A0A9X6UIK8</accession>
<proteinExistence type="predicted"/>
<name>A0A9X6UIK8_BACCE</name>
<organism evidence="1 2">
    <name type="scientific">Bacillus cereus</name>
    <dbReference type="NCBI Taxonomy" id="1396"/>
    <lineage>
        <taxon>Bacteria</taxon>
        <taxon>Bacillati</taxon>
        <taxon>Bacillota</taxon>
        <taxon>Bacilli</taxon>
        <taxon>Bacillales</taxon>
        <taxon>Bacillaceae</taxon>
        <taxon>Bacillus</taxon>
        <taxon>Bacillus cereus group</taxon>
    </lineage>
</organism>
<gene>
    <name evidence="1" type="ORF">CN475_23470</name>
</gene>
<sequence>MTNIDKLVTLTWDIFNMSGDYHDFKILQLNTGGSFTGKFSGRDINGLYNENSGNITFEYIPSVIYKVEFNGYIFIDSTNSDMFTMAGLYKIVSIQMVPKTGNENAFFAQINL</sequence>
<reference evidence="1 2" key="1">
    <citation type="submission" date="2017-09" db="EMBL/GenBank/DDBJ databases">
        <title>Large-scale bioinformatics analysis of Bacillus genomes uncovers conserved roles of natural products in bacterial physiology.</title>
        <authorList>
            <consortium name="Agbiome Team Llc"/>
            <person name="Bleich R.M."/>
            <person name="Kirk G.J."/>
            <person name="Santa Maria K.C."/>
            <person name="Allen S.E."/>
            <person name="Farag S."/>
            <person name="Shank E.A."/>
            <person name="Bowers A."/>
        </authorList>
    </citation>
    <scope>NUCLEOTIDE SEQUENCE [LARGE SCALE GENOMIC DNA]</scope>
    <source>
        <strain evidence="1 2">AFS006334</strain>
    </source>
</reference>
<protein>
    <submittedName>
        <fullName evidence="1">Uncharacterized protein</fullName>
    </submittedName>
</protein>
<evidence type="ECO:0000313" key="1">
    <source>
        <dbReference type="EMBL" id="PEQ83485.1"/>
    </source>
</evidence>
<comment type="caution">
    <text evidence="1">The sequence shown here is derived from an EMBL/GenBank/DDBJ whole genome shotgun (WGS) entry which is preliminary data.</text>
</comment>
<dbReference type="EMBL" id="NTXW01000044">
    <property type="protein sequence ID" value="PEQ83485.1"/>
    <property type="molecule type" value="Genomic_DNA"/>
</dbReference>
<evidence type="ECO:0000313" key="2">
    <source>
        <dbReference type="Proteomes" id="UP000219869"/>
    </source>
</evidence>
<dbReference type="Proteomes" id="UP000219869">
    <property type="component" value="Unassembled WGS sequence"/>
</dbReference>